<dbReference type="Proteomes" id="UP000652761">
    <property type="component" value="Unassembled WGS sequence"/>
</dbReference>
<evidence type="ECO:0000313" key="2">
    <source>
        <dbReference type="EMBL" id="MQM11065.1"/>
    </source>
</evidence>
<name>A0A843X1R8_COLES</name>
<evidence type="ECO:0000256" key="1">
    <source>
        <dbReference type="SAM" id="SignalP"/>
    </source>
</evidence>
<keyword evidence="3" id="KW-1185">Reference proteome</keyword>
<reference evidence="2" key="1">
    <citation type="submission" date="2017-07" db="EMBL/GenBank/DDBJ databases">
        <title>Taro Niue Genome Assembly and Annotation.</title>
        <authorList>
            <person name="Atibalentja N."/>
            <person name="Keating K."/>
            <person name="Fields C.J."/>
        </authorList>
    </citation>
    <scope>NUCLEOTIDE SEQUENCE</scope>
    <source>
        <strain evidence="2">Niue_2</strain>
        <tissue evidence="2">Leaf</tissue>
    </source>
</reference>
<protein>
    <submittedName>
        <fullName evidence="2">Uncharacterized protein</fullName>
    </submittedName>
</protein>
<sequence>MRRTHKSLVTLVSSCLQKLCLFLCVLPLSTLQAHHLEATAKTDARGATPSWVMKKETA</sequence>
<gene>
    <name evidence="2" type="ORF">Taro_043964</name>
</gene>
<keyword evidence="1" id="KW-0732">Signal</keyword>
<proteinExistence type="predicted"/>
<feature type="chain" id="PRO_5032361793" evidence="1">
    <location>
        <begin position="34"/>
        <end position="58"/>
    </location>
</feature>
<accession>A0A843X1R8</accession>
<feature type="signal peptide" evidence="1">
    <location>
        <begin position="1"/>
        <end position="33"/>
    </location>
</feature>
<comment type="caution">
    <text evidence="2">The sequence shown here is derived from an EMBL/GenBank/DDBJ whole genome shotgun (WGS) entry which is preliminary data.</text>
</comment>
<dbReference type="AlphaFoldDB" id="A0A843X1R8"/>
<evidence type="ECO:0000313" key="3">
    <source>
        <dbReference type="Proteomes" id="UP000652761"/>
    </source>
</evidence>
<dbReference type="EMBL" id="NMUH01004857">
    <property type="protein sequence ID" value="MQM11065.1"/>
    <property type="molecule type" value="Genomic_DNA"/>
</dbReference>
<organism evidence="2 3">
    <name type="scientific">Colocasia esculenta</name>
    <name type="common">Wild taro</name>
    <name type="synonym">Arum esculentum</name>
    <dbReference type="NCBI Taxonomy" id="4460"/>
    <lineage>
        <taxon>Eukaryota</taxon>
        <taxon>Viridiplantae</taxon>
        <taxon>Streptophyta</taxon>
        <taxon>Embryophyta</taxon>
        <taxon>Tracheophyta</taxon>
        <taxon>Spermatophyta</taxon>
        <taxon>Magnoliopsida</taxon>
        <taxon>Liliopsida</taxon>
        <taxon>Araceae</taxon>
        <taxon>Aroideae</taxon>
        <taxon>Colocasieae</taxon>
        <taxon>Colocasia</taxon>
    </lineage>
</organism>